<evidence type="ECO:0000313" key="2">
    <source>
        <dbReference type="EMBL" id="MDP9651069.1"/>
    </source>
</evidence>
<evidence type="ECO:0008006" key="4">
    <source>
        <dbReference type="Google" id="ProtNLM"/>
    </source>
</evidence>
<evidence type="ECO:0000256" key="1">
    <source>
        <dbReference type="SAM" id="MobiDB-lite"/>
    </source>
</evidence>
<protein>
    <recommendedName>
        <fullName evidence="4">Integrase</fullName>
    </recommendedName>
</protein>
<reference evidence="2" key="1">
    <citation type="submission" date="2023-07" db="EMBL/GenBank/DDBJ databases">
        <title>Sorghum-associated microbial communities from plants grown in Nebraska, USA.</title>
        <authorList>
            <person name="Schachtman D."/>
        </authorList>
    </citation>
    <scope>NUCLEOTIDE SEQUENCE</scope>
    <source>
        <strain evidence="2">DS1061</strain>
    </source>
</reference>
<proteinExistence type="predicted"/>
<name>A0AB73IM80_9BURK</name>
<dbReference type="AlphaFoldDB" id="A0AB73IM80"/>
<evidence type="ECO:0000313" key="3">
    <source>
        <dbReference type="Proteomes" id="UP001229486"/>
    </source>
</evidence>
<comment type="caution">
    <text evidence="2">The sequence shown here is derived from an EMBL/GenBank/DDBJ whole genome shotgun (WGS) entry which is preliminary data.</text>
</comment>
<organism evidence="2 3">
    <name type="scientific">Paraburkholderia caledonica</name>
    <dbReference type="NCBI Taxonomy" id="134536"/>
    <lineage>
        <taxon>Bacteria</taxon>
        <taxon>Pseudomonadati</taxon>
        <taxon>Pseudomonadota</taxon>
        <taxon>Betaproteobacteria</taxon>
        <taxon>Burkholderiales</taxon>
        <taxon>Burkholderiaceae</taxon>
        <taxon>Paraburkholderia</taxon>
    </lineage>
</organism>
<accession>A0AB73IM80</accession>
<dbReference type="RefSeq" id="WP_392395783.1">
    <property type="nucleotide sequence ID" value="NZ_JAURTK010000015.1"/>
</dbReference>
<sequence>MADIVTFLPQARLSAQKNMAGFIELCRTKLEVFGRSLAFDADRWDVSEHIERKGRHTAVSLVFSKQATLSKRQPVMMDEPFRSFAKSYIRYQHGMRPTSSLTNRIAALRALEVALLETGAADAVHASGHVLNRAAQLLAARFAPSSAYVVANQLQMVADFLSDNDLMAVPTRWINPLQPPENHRTRLGRAADERRATRMPSEAALEALPKVFLMVTASADILVSSITAILCAAPDRISEVLCLPADCEVRQRRDRSDEEAYGLRWRPAKGATAMVKWIVPSMSCVVEAAVGKIRRLTDEAREIARWYERNPTQIYLPAEMEYLRTKEWLSLDEMEGIVFAEPVSAELPVRWCSKNGIARQRRGRKAYMRFADLEATVLRELPPGFPFVDKATGLKYGDALFVTQRNALDSSKPQFRCVIEPVKYSQIRIRLGATSANGNYSIFDHCGFYEPDGSPIRLNTHQFRHYLNTLAQAGGLSQLDIAKWSGRKNVRQNVHYDHETSDAVVARIRMAITDDTRLFGPLTTARKAALITRDEFARLKVPTAHTTDFGYCIHDYVMSPCEMHRDCLNCTEQVCVKGEAEKEKRLRQAHVVATRLLAMSEQAEADGDCGANDWARDHRVYHARITALLRVLDDPTVPCGAVIQLTQTSAIPRSPGDPVSDASPPPGETRWLA</sequence>
<feature type="region of interest" description="Disordered" evidence="1">
    <location>
        <begin position="650"/>
        <end position="673"/>
    </location>
</feature>
<dbReference type="Proteomes" id="UP001229486">
    <property type="component" value="Unassembled WGS sequence"/>
</dbReference>
<gene>
    <name evidence="2" type="ORF">J2793_006544</name>
</gene>
<dbReference type="EMBL" id="JAURTK010000015">
    <property type="protein sequence ID" value="MDP9651069.1"/>
    <property type="molecule type" value="Genomic_DNA"/>
</dbReference>